<dbReference type="Proteomes" id="UP001610335">
    <property type="component" value="Unassembled WGS sequence"/>
</dbReference>
<feature type="region of interest" description="Disordered" evidence="1">
    <location>
        <begin position="1"/>
        <end position="68"/>
    </location>
</feature>
<accession>A0ABR4IHT1</accession>
<name>A0ABR4IHT1_9EURO</name>
<organism evidence="2 3">
    <name type="scientific">Aspergillus cavernicola</name>
    <dbReference type="NCBI Taxonomy" id="176166"/>
    <lineage>
        <taxon>Eukaryota</taxon>
        <taxon>Fungi</taxon>
        <taxon>Dikarya</taxon>
        <taxon>Ascomycota</taxon>
        <taxon>Pezizomycotina</taxon>
        <taxon>Eurotiomycetes</taxon>
        <taxon>Eurotiomycetidae</taxon>
        <taxon>Eurotiales</taxon>
        <taxon>Aspergillaceae</taxon>
        <taxon>Aspergillus</taxon>
        <taxon>Aspergillus subgen. Nidulantes</taxon>
    </lineage>
</organism>
<comment type="caution">
    <text evidence="2">The sequence shown here is derived from an EMBL/GenBank/DDBJ whole genome shotgun (WGS) entry which is preliminary data.</text>
</comment>
<protein>
    <submittedName>
        <fullName evidence="2">Uncharacterized protein</fullName>
    </submittedName>
</protein>
<feature type="compositionally biased region" description="Low complexity" evidence="1">
    <location>
        <begin position="24"/>
        <end position="44"/>
    </location>
</feature>
<feature type="compositionally biased region" description="Polar residues" evidence="1">
    <location>
        <begin position="1"/>
        <end position="10"/>
    </location>
</feature>
<gene>
    <name evidence="2" type="ORF">BDW59DRAFT_160419</name>
</gene>
<evidence type="ECO:0000313" key="3">
    <source>
        <dbReference type="Proteomes" id="UP001610335"/>
    </source>
</evidence>
<evidence type="ECO:0000313" key="2">
    <source>
        <dbReference type="EMBL" id="KAL2827132.1"/>
    </source>
</evidence>
<keyword evidence="3" id="KW-1185">Reference proteome</keyword>
<sequence>PTDAASSGSDTEVVAVSPGPANPTSPTDAASSGSGSDTDVVAVSPSPANPTSPTDATGSSASTPTATPSTVLVSSANRIPGSVVQLLLALMTSIWV</sequence>
<evidence type="ECO:0000256" key="1">
    <source>
        <dbReference type="SAM" id="MobiDB-lite"/>
    </source>
</evidence>
<reference evidence="2 3" key="1">
    <citation type="submission" date="2024-07" db="EMBL/GenBank/DDBJ databases">
        <title>Section-level genome sequencing and comparative genomics of Aspergillus sections Usti and Cavernicolus.</title>
        <authorList>
            <consortium name="Lawrence Berkeley National Laboratory"/>
            <person name="Nybo J.L."/>
            <person name="Vesth T.C."/>
            <person name="Theobald S."/>
            <person name="Frisvad J.C."/>
            <person name="Larsen T.O."/>
            <person name="Kjaerboelling I."/>
            <person name="Rothschild-Mancinelli K."/>
            <person name="Lyhne E.K."/>
            <person name="Kogle M.E."/>
            <person name="Barry K."/>
            <person name="Clum A."/>
            <person name="Na H."/>
            <person name="Ledsgaard L."/>
            <person name="Lin J."/>
            <person name="Lipzen A."/>
            <person name="Kuo A."/>
            <person name="Riley R."/>
            <person name="Mondo S."/>
            <person name="LaButti K."/>
            <person name="Haridas S."/>
            <person name="Pangalinan J."/>
            <person name="Salamov A.A."/>
            <person name="Simmons B.A."/>
            <person name="Magnuson J.K."/>
            <person name="Chen J."/>
            <person name="Drula E."/>
            <person name="Henrissat B."/>
            <person name="Wiebenga A."/>
            <person name="Lubbers R.J."/>
            <person name="Gomes A.C."/>
            <person name="Makela M.R."/>
            <person name="Stajich J."/>
            <person name="Grigoriev I.V."/>
            <person name="Mortensen U.H."/>
            <person name="De vries R.P."/>
            <person name="Baker S.E."/>
            <person name="Andersen M.R."/>
        </authorList>
    </citation>
    <scope>NUCLEOTIDE SEQUENCE [LARGE SCALE GENOMIC DNA]</scope>
    <source>
        <strain evidence="2 3">CBS 600.67</strain>
    </source>
</reference>
<dbReference type="EMBL" id="JBFXLS010000026">
    <property type="protein sequence ID" value="KAL2827132.1"/>
    <property type="molecule type" value="Genomic_DNA"/>
</dbReference>
<proteinExistence type="predicted"/>
<feature type="compositionally biased region" description="Low complexity" evidence="1">
    <location>
        <begin position="51"/>
        <end position="68"/>
    </location>
</feature>
<feature type="non-terminal residue" evidence="2">
    <location>
        <position position="1"/>
    </location>
</feature>